<dbReference type="HOGENOM" id="CLU_039268_2_0_7"/>
<dbReference type="STRING" id="862908.BMS_2346"/>
<organism evidence="6 7">
    <name type="scientific">Halobacteriovorax marinus (strain ATCC BAA-682 / DSM 15412 / SJ)</name>
    <name type="common">Bacteriovorax marinus</name>
    <dbReference type="NCBI Taxonomy" id="862908"/>
    <lineage>
        <taxon>Bacteria</taxon>
        <taxon>Pseudomonadati</taxon>
        <taxon>Bdellovibrionota</taxon>
        <taxon>Bacteriovoracia</taxon>
        <taxon>Bacteriovoracales</taxon>
        <taxon>Halobacteriovoraceae</taxon>
        <taxon>Halobacteriovorax</taxon>
    </lineage>
</organism>
<gene>
    <name evidence="6" type="ordered locus">BMS_2346</name>
</gene>
<reference evidence="7" key="1">
    <citation type="journal article" date="2013" name="ISME J.">
        <title>A small predatory core genome in the divergent marine Bacteriovorax marinus SJ and the terrestrial Bdellovibrio bacteriovorus.</title>
        <authorList>
            <person name="Crossman L.C."/>
            <person name="Chen H."/>
            <person name="Cerdeno-Tarraga A.M."/>
            <person name="Brooks K."/>
            <person name="Quail M.A."/>
            <person name="Pineiro S.A."/>
            <person name="Hobley L."/>
            <person name="Sockett R.E."/>
            <person name="Bentley S.D."/>
            <person name="Parkhill J."/>
            <person name="Williams H.N."/>
            <person name="Stine O.C."/>
        </authorList>
    </citation>
    <scope>NUCLEOTIDE SEQUENCE [LARGE SCALE GENOMIC DNA]</scope>
    <source>
        <strain evidence="7">ATCC BAA-682 / DSM 15412 / SJ</strain>
    </source>
</reference>
<keyword evidence="3" id="KW-0961">Cell wall biogenesis/degradation</keyword>
<keyword evidence="4" id="KW-0547">Nucleotide-binding</keyword>
<keyword evidence="2 6" id="KW-0436">Ligase</keyword>
<keyword evidence="7" id="KW-1185">Reference proteome</keyword>
<dbReference type="Proteomes" id="UP000008963">
    <property type="component" value="Chromosome"/>
</dbReference>
<dbReference type="InterPro" id="IPR011761">
    <property type="entry name" value="ATP-grasp"/>
</dbReference>
<comment type="similarity">
    <text evidence="1">Belongs to the D-alanine--D-alanine ligase family.</text>
</comment>
<protein>
    <submittedName>
        <fullName evidence="6">D-alanine--D-alanine ligase</fullName>
    </submittedName>
</protein>
<dbReference type="Gene3D" id="3.30.470.20">
    <property type="entry name" value="ATP-grasp fold, B domain"/>
    <property type="match status" value="1"/>
</dbReference>
<dbReference type="GO" id="GO:0005524">
    <property type="term" value="F:ATP binding"/>
    <property type="evidence" value="ECO:0007669"/>
    <property type="project" value="UniProtKB-UniRule"/>
</dbReference>
<dbReference type="GO" id="GO:0071555">
    <property type="term" value="P:cell wall organization"/>
    <property type="evidence" value="ECO:0007669"/>
    <property type="project" value="UniProtKB-KW"/>
</dbReference>
<dbReference type="RefSeq" id="WP_014244921.1">
    <property type="nucleotide sequence ID" value="NC_016620.1"/>
</dbReference>
<evidence type="ECO:0000256" key="1">
    <source>
        <dbReference type="ARBA" id="ARBA00010871"/>
    </source>
</evidence>
<dbReference type="AlphaFoldDB" id="E1X4R8"/>
<dbReference type="PATRIC" id="fig|862908.3.peg.2234"/>
<dbReference type="PANTHER" id="PTHR23132:SF26">
    <property type="entry name" value="BLR7451 PROTEIN"/>
    <property type="match status" value="1"/>
</dbReference>
<sequence>MKVLVLMHKDLVPPTDIKEDQFDKDEVPWITEYDVIKALNNLGHKVEICGVISDLKLIKNAIDKFKPTVIFNLLEEFDGEVLFDQNVVSYLELLRVPYTGCNPRGLMLARDKALAKKILLFHRIKTPHFQVFPKNRKVKTSKHLKYPLIVKCLTEEASLAIAKASIVYNEEKLKERVKYINQKIGVDAIVEEFIEGREFYVGVMGNYKTQTLPVWELKFENVEKPEKELYSNRAKWNNKYRDRKGIKTEAATLSPELELKIKNICKKVYKHLNLNGYARVDLRMNPAGEVYVIEVNPNPNIAREDELASSALHSKVNYEQLITKILKLAKSWAKKV</sequence>
<name>E1X4R8_HALMS</name>
<evidence type="ECO:0000256" key="3">
    <source>
        <dbReference type="ARBA" id="ARBA00023316"/>
    </source>
</evidence>
<feature type="domain" description="ATP-grasp" evidence="5">
    <location>
        <begin position="116"/>
        <end position="327"/>
    </location>
</feature>
<dbReference type="InterPro" id="IPR016185">
    <property type="entry name" value="PreATP-grasp_dom_sf"/>
</dbReference>
<dbReference type="Gene3D" id="3.30.1490.20">
    <property type="entry name" value="ATP-grasp fold, A domain"/>
    <property type="match status" value="1"/>
</dbReference>
<dbReference type="PROSITE" id="PS50975">
    <property type="entry name" value="ATP_GRASP"/>
    <property type="match status" value="1"/>
</dbReference>
<evidence type="ECO:0000256" key="4">
    <source>
        <dbReference type="PROSITE-ProRule" id="PRU00409"/>
    </source>
</evidence>
<proteinExistence type="inferred from homology"/>
<dbReference type="GO" id="GO:0008716">
    <property type="term" value="F:D-alanine-D-alanine ligase activity"/>
    <property type="evidence" value="ECO:0007669"/>
    <property type="project" value="InterPro"/>
</dbReference>
<dbReference type="GO" id="GO:0046872">
    <property type="term" value="F:metal ion binding"/>
    <property type="evidence" value="ECO:0007669"/>
    <property type="project" value="InterPro"/>
</dbReference>
<keyword evidence="4" id="KW-0067">ATP-binding</keyword>
<dbReference type="InterPro" id="IPR011095">
    <property type="entry name" value="Dala_Dala_lig_C"/>
</dbReference>
<dbReference type="SUPFAM" id="SSF56059">
    <property type="entry name" value="Glutathione synthetase ATP-binding domain-like"/>
    <property type="match status" value="1"/>
</dbReference>
<dbReference type="eggNOG" id="COG1181">
    <property type="taxonomic scope" value="Bacteria"/>
</dbReference>
<dbReference type="PANTHER" id="PTHR23132">
    <property type="entry name" value="D-ALANINE--D-ALANINE LIGASE"/>
    <property type="match status" value="1"/>
</dbReference>
<evidence type="ECO:0000313" key="6">
    <source>
        <dbReference type="EMBL" id="CBW27144.1"/>
    </source>
</evidence>
<dbReference type="KEGG" id="bmx:BMS_2346"/>
<dbReference type="InterPro" id="IPR013815">
    <property type="entry name" value="ATP_grasp_subdomain_1"/>
</dbReference>
<dbReference type="EMBL" id="FQ312005">
    <property type="protein sequence ID" value="CBW27144.1"/>
    <property type="molecule type" value="Genomic_DNA"/>
</dbReference>
<accession>E1X4R8</accession>
<evidence type="ECO:0000259" key="5">
    <source>
        <dbReference type="PROSITE" id="PS50975"/>
    </source>
</evidence>
<evidence type="ECO:0000256" key="2">
    <source>
        <dbReference type="ARBA" id="ARBA00022598"/>
    </source>
</evidence>
<dbReference type="SUPFAM" id="SSF52440">
    <property type="entry name" value="PreATP-grasp domain"/>
    <property type="match status" value="1"/>
</dbReference>
<dbReference type="Pfam" id="PF07478">
    <property type="entry name" value="Dala_Dala_lig_C"/>
    <property type="match status" value="1"/>
</dbReference>
<evidence type="ECO:0000313" key="7">
    <source>
        <dbReference type="Proteomes" id="UP000008963"/>
    </source>
</evidence>